<evidence type="ECO:0000256" key="1">
    <source>
        <dbReference type="SAM" id="MobiDB-lite"/>
    </source>
</evidence>
<gene>
    <name evidence="2" type="ORF">BCR33DRAFT_713816</name>
</gene>
<comment type="caution">
    <text evidence="2">The sequence shown here is derived from an EMBL/GenBank/DDBJ whole genome shotgun (WGS) entry which is preliminary data.</text>
</comment>
<evidence type="ECO:0000313" key="3">
    <source>
        <dbReference type="Proteomes" id="UP000193642"/>
    </source>
</evidence>
<feature type="compositionally biased region" description="Polar residues" evidence="1">
    <location>
        <begin position="71"/>
        <end position="81"/>
    </location>
</feature>
<proteinExistence type="predicted"/>
<dbReference type="AlphaFoldDB" id="A0A1Y2CRP3"/>
<feature type="compositionally biased region" description="Polar residues" evidence="1">
    <location>
        <begin position="148"/>
        <end position="157"/>
    </location>
</feature>
<dbReference type="EMBL" id="MCGO01000009">
    <property type="protein sequence ID" value="ORY49514.1"/>
    <property type="molecule type" value="Genomic_DNA"/>
</dbReference>
<sequence>MNEPSSVAANPVGSEDGGNSVSIEAGNGDSGSLGLETGLYQTPEPQDSLESASQASNSTDKSTRRRRLQNTHRNLTATTATYHPSLLSNTIIANSPHSTTHHLVHAAGGSLGHSHLRRLAERQSSSPYSLFLSSSSSGSSRYQPLPPNNGSSATESFYSQTPSLTEIPVPQPSRGMAQQSNTHTLLGTRPNVLSEDGNLNPILMRLIQEAQANLMYRQQVNRNVVGGLNTDSDAGVRADNSDSISLNSR</sequence>
<feature type="region of interest" description="Disordered" evidence="1">
    <location>
        <begin position="1"/>
        <end position="81"/>
    </location>
</feature>
<organism evidence="2 3">
    <name type="scientific">Rhizoclosmatium globosum</name>
    <dbReference type="NCBI Taxonomy" id="329046"/>
    <lineage>
        <taxon>Eukaryota</taxon>
        <taxon>Fungi</taxon>
        <taxon>Fungi incertae sedis</taxon>
        <taxon>Chytridiomycota</taxon>
        <taxon>Chytridiomycota incertae sedis</taxon>
        <taxon>Chytridiomycetes</taxon>
        <taxon>Chytridiales</taxon>
        <taxon>Chytriomycetaceae</taxon>
        <taxon>Rhizoclosmatium</taxon>
    </lineage>
</organism>
<feature type="compositionally biased region" description="Low complexity" evidence="1">
    <location>
        <begin position="124"/>
        <end position="140"/>
    </location>
</feature>
<protein>
    <submittedName>
        <fullName evidence="2">Uncharacterized protein</fullName>
    </submittedName>
</protein>
<evidence type="ECO:0000313" key="2">
    <source>
        <dbReference type="EMBL" id="ORY49514.1"/>
    </source>
</evidence>
<keyword evidence="3" id="KW-1185">Reference proteome</keyword>
<reference evidence="2 3" key="1">
    <citation type="submission" date="2016-07" db="EMBL/GenBank/DDBJ databases">
        <title>Pervasive Adenine N6-methylation of Active Genes in Fungi.</title>
        <authorList>
            <consortium name="DOE Joint Genome Institute"/>
            <person name="Mondo S.J."/>
            <person name="Dannebaum R.O."/>
            <person name="Kuo R.C."/>
            <person name="Labutti K."/>
            <person name="Haridas S."/>
            <person name="Kuo A."/>
            <person name="Salamov A."/>
            <person name="Ahrendt S.R."/>
            <person name="Lipzen A."/>
            <person name="Sullivan W."/>
            <person name="Andreopoulos W.B."/>
            <person name="Clum A."/>
            <person name="Lindquist E."/>
            <person name="Daum C."/>
            <person name="Ramamoorthy G.K."/>
            <person name="Gryganskyi A."/>
            <person name="Culley D."/>
            <person name="Magnuson J.K."/>
            <person name="James T.Y."/>
            <person name="O'Malley M.A."/>
            <person name="Stajich J.E."/>
            <person name="Spatafora J.W."/>
            <person name="Visel A."/>
            <person name="Grigoriev I.V."/>
        </authorList>
    </citation>
    <scope>NUCLEOTIDE SEQUENCE [LARGE SCALE GENOMIC DNA]</scope>
    <source>
        <strain evidence="2 3">JEL800</strain>
    </source>
</reference>
<feature type="region of interest" description="Disordered" evidence="1">
    <location>
        <begin position="120"/>
        <end position="157"/>
    </location>
</feature>
<dbReference type="Proteomes" id="UP000193642">
    <property type="component" value="Unassembled WGS sequence"/>
</dbReference>
<feature type="region of interest" description="Disordered" evidence="1">
    <location>
        <begin position="227"/>
        <end position="249"/>
    </location>
</feature>
<name>A0A1Y2CRP3_9FUNG</name>
<accession>A0A1Y2CRP3</accession>
<feature type="compositionally biased region" description="Polar residues" evidence="1">
    <location>
        <begin position="39"/>
        <end position="60"/>
    </location>
</feature>